<sequence length="391" mass="42094">MPFPSANADKSRRQFLATAAAGAAGLWARPAFGQQNKAGGKSRLDAAVSRGLEWLKKGQARDGHWDVGGGRYSVAMTALAGMCFLMEGSTLREGKYTDQVKKAVDWLTAPAHQKPNGAIADSSAPGELDSYMHGHGYATMFLASAYGEAEGNEEQRKLERAVTRAVDFTAKAQTRKKHPLAGGGAVEVGGWGYVSAADRDFDEGSVTATQLQALRAARNAAIPVPKETIALAVAYLEACTTPQGGIIYSYTLSGGRAVNGEERPALTAAAVCCGFSAGDYSGTLPKKWIKFCKDRVPVAAGRVPHDEYTNYYFAQFLYGLGDDRYARMFPTEAKDSALTWSKYRSAMFPYLLEQQTPDGSWTSGYIGAVFATAVNLTILQLEKDQLPIYQC</sequence>
<dbReference type="SUPFAM" id="SSF48239">
    <property type="entry name" value="Terpenoid cyclases/Protein prenyltransferases"/>
    <property type="match status" value="1"/>
</dbReference>
<name>A0A6M5Z2M6_9BACT</name>
<gene>
    <name evidence="1" type="ORF">FTUN_7054</name>
</gene>
<accession>A0A6M5Z2M6</accession>
<dbReference type="CDD" id="cd00688">
    <property type="entry name" value="ISOPREN_C2_like"/>
    <property type="match status" value="1"/>
</dbReference>
<keyword evidence="2" id="KW-1185">Reference proteome</keyword>
<evidence type="ECO:0000313" key="2">
    <source>
        <dbReference type="Proteomes" id="UP000503447"/>
    </source>
</evidence>
<evidence type="ECO:0008006" key="3">
    <source>
        <dbReference type="Google" id="ProtNLM"/>
    </source>
</evidence>
<evidence type="ECO:0000313" key="1">
    <source>
        <dbReference type="EMBL" id="QJW99442.1"/>
    </source>
</evidence>
<dbReference type="PROSITE" id="PS51318">
    <property type="entry name" value="TAT"/>
    <property type="match status" value="1"/>
</dbReference>
<dbReference type="KEGG" id="ftj:FTUN_7054"/>
<dbReference type="Proteomes" id="UP000503447">
    <property type="component" value="Chromosome"/>
</dbReference>
<dbReference type="InterPro" id="IPR008930">
    <property type="entry name" value="Terpenoid_cyclase/PrenylTrfase"/>
</dbReference>
<dbReference type="RefSeq" id="WP_171474410.1">
    <property type="nucleotide sequence ID" value="NZ_CP053452.2"/>
</dbReference>
<dbReference type="InterPro" id="IPR006311">
    <property type="entry name" value="TAT_signal"/>
</dbReference>
<dbReference type="AlphaFoldDB" id="A0A6M5Z2M6"/>
<protein>
    <recommendedName>
        <fullName evidence="3">Squalene cyclase C-terminal domain-containing protein</fullName>
    </recommendedName>
</protein>
<proteinExistence type="predicted"/>
<reference evidence="2" key="1">
    <citation type="submission" date="2020-05" db="EMBL/GenBank/DDBJ databases">
        <title>Frigoriglobus tundricola gen. nov., sp. nov., a psychrotolerant cellulolytic planctomycete of the family Gemmataceae with two divergent copies of 16S rRNA gene.</title>
        <authorList>
            <person name="Kulichevskaya I.S."/>
            <person name="Ivanova A.A."/>
            <person name="Naumoff D.G."/>
            <person name="Beletsky A.V."/>
            <person name="Rijpstra W.I.C."/>
            <person name="Sinninghe Damste J.S."/>
            <person name="Mardanov A.V."/>
            <person name="Ravin N.V."/>
            <person name="Dedysh S.N."/>
        </authorList>
    </citation>
    <scope>NUCLEOTIDE SEQUENCE [LARGE SCALE GENOMIC DNA]</scope>
    <source>
        <strain evidence="2">PL17</strain>
    </source>
</reference>
<dbReference type="Gene3D" id="1.50.10.20">
    <property type="match status" value="2"/>
</dbReference>
<organism evidence="1 2">
    <name type="scientific">Frigoriglobus tundricola</name>
    <dbReference type="NCBI Taxonomy" id="2774151"/>
    <lineage>
        <taxon>Bacteria</taxon>
        <taxon>Pseudomonadati</taxon>
        <taxon>Planctomycetota</taxon>
        <taxon>Planctomycetia</taxon>
        <taxon>Gemmatales</taxon>
        <taxon>Gemmataceae</taxon>
        <taxon>Frigoriglobus</taxon>
    </lineage>
</organism>
<dbReference type="EMBL" id="CP053452">
    <property type="protein sequence ID" value="QJW99442.1"/>
    <property type="molecule type" value="Genomic_DNA"/>
</dbReference>